<evidence type="ECO:0000313" key="5">
    <source>
        <dbReference type="EMBL" id="KKZ64891.1"/>
    </source>
</evidence>
<dbReference type="AlphaFoldDB" id="A0A0G2JA05"/>
<dbReference type="InterPro" id="IPR000719">
    <property type="entry name" value="Prot_kinase_dom"/>
</dbReference>
<dbReference type="EMBL" id="LCZI01000729">
    <property type="protein sequence ID" value="KKZ64891.1"/>
    <property type="molecule type" value="Genomic_DNA"/>
</dbReference>
<evidence type="ECO:0000256" key="1">
    <source>
        <dbReference type="ARBA" id="ARBA00022527"/>
    </source>
</evidence>
<dbReference type="Pfam" id="PF00069">
    <property type="entry name" value="Pkinase"/>
    <property type="match status" value="1"/>
</dbReference>
<dbReference type="PANTHER" id="PTHR24055">
    <property type="entry name" value="MITOGEN-ACTIVATED PROTEIN KINASE"/>
    <property type="match status" value="1"/>
</dbReference>
<protein>
    <recommendedName>
        <fullName evidence="4">Protein kinase domain-containing protein</fullName>
    </recommendedName>
</protein>
<evidence type="ECO:0000256" key="2">
    <source>
        <dbReference type="ARBA" id="ARBA00022741"/>
    </source>
</evidence>
<dbReference type="OrthoDB" id="4175681at2759"/>
<dbReference type="SMART" id="SM00220">
    <property type="entry name" value="S_TKc"/>
    <property type="match status" value="1"/>
</dbReference>
<keyword evidence="2" id="KW-0547">Nucleotide-binding</keyword>
<dbReference type="GO" id="GO:0005524">
    <property type="term" value="F:ATP binding"/>
    <property type="evidence" value="ECO:0007669"/>
    <property type="project" value="UniProtKB-KW"/>
</dbReference>
<feature type="domain" description="Protein kinase" evidence="4">
    <location>
        <begin position="2"/>
        <end position="331"/>
    </location>
</feature>
<sequence>MASTLHRVFKGAKGSYKLIEVLKEPVAYKAAIIPSSSWSGASTENAVVKDLVFERELDAHELPTIKASPWIRQAIDVIEKGEHEDWSPSQPSVNKRLVLEWMDTDLWHARPFGKPFPNPKLPQIVARSVLEALCVFHGMRGVHTDVNPNNIFLSGLETPTPKVKLGDLDNAFAEGVGKNNQVAQTNETRAPEVWQGLGVWHPSDIWSLGVTLTHWLISGGLFGPTDKIVKGHQTAWCLAKITRLIGPVPIPENPDYKEDFELGAGLELGAYKHPKTGEPTPYITVGSLRQELQKLPGEICSEACIDFIEHLLVIDPFKRPSAEKALSHPFVSSVII</sequence>
<proteinExistence type="predicted"/>
<evidence type="ECO:0000259" key="4">
    <source>
        <dbReference type="PROSITE" id="PS50011"/>
    </source>
</evidence>
<keyword evidence="1" id="KW-0418">Kinase</keyword>
<reference evidence="6" key="1">
    <citation type="journal article" date="2015" name="PLoS Genet.">
        <title>The dynamic genome and transcriptome of the human fungal pathogen Blastomyces and close relative Emmonsia.</title>
        <authorList>
            <person name="Munoz J.F."/>
            <person name="Gauthier G.M."/>
            <person name="Desjardins C.A."/>
            <person name="Gallo J.E."/>
            <person name="Holder J."/>
            <person name="Sullivan T.D."/>
            <person name="Marty A.J."/>
            <person name="Carmen J.C."/>
            <person name="Chen Z."/>
            <person name="Ding L."/>
            <person name="Gujja S."/>
            <person name="Magrini V."/>
            <person name="Misas E."/>
            <person name="Mitreva M."/>
            <person name="Priest M."/>
            <person name="Saif S."/>
            <person name="Whiston E.A."/>
            <person name="Young S."/>
            <person name="Zeng Q."/>
            <person name="Goldman W.E."/>
            <person name="Mardis E.R."/>
            <person name="Taylor J.W."/>
            <person name="McEwen J.G."/>
            <person name="Clay O.K."/>
            <person name="Klein B.S."/>
            <person name="Cuomo C.A."/>
        </authorList>
    </citation>
    <scope>NUCLEOTIDE SEQUENCE [LARGE SCALE GENOMIC DNA]</scope>
    <source>
        <strain evidence="6">UAMH 3008</strain>
    </source>
</reference>
<comment type="caution">
    <text evidence="5">The sequence shown here is derived from an EMBL/GenBank/DDBJ whole genome shotgun (WGS) entry which is preliminary data.</text>
</comment>
<dbReference type="SUPFAM" id="SSF56112">
    <property type="entry name" value="Protein kinase-like (PK-like)"/>
    <property type="match status" value="1"/>
</dbReference>
<accession>A0A0G2JA05</accession>
<keyword evidence="1" id="KW-0723">Serine/threonine-protein kinase</keyword>
<dbReference type="InterPro" id="IPR050117">
    <property type="entry name" value="MAPK"/>
</dbReference>
<dbReference type="GO" id="GO:0004674">
    <property type="term" value="F:protein serine/threonine kinase activity"/>
    <property type="evidence" value="ECO:0007669"/>
    <property type="project" value="UniProtKB-KW"/>
</dbReference>
<dbReference type="InterPro" id="IPR011009">
    <property type="entry name" value="Kinase-like_dom_sf"/>
</dbReference>
<evidence type="ECO:0000313" key="6">
    <source>
        <dbReference type="Proteomes" id="UP000034164"/>
    </source>
</evidence>
<dbReference type="Proteomes" id="UP000034164">
    <property type="component" value="Unassembled WGS sequence"/>
</dbReference>
<keyword evidence="1" id="KW-0808">Transferase</keyword>
<gene>
    <name evidence="5" type="ORF">EMCG_09209</name>
</gene>
<organism evidence="5 6">
    <name type="scientific">[Emmonsia] crescens</name>
    <dbReference type="NCBI Taxonomy" id="73230"/>
    <lineage>
        <taxon>Eukaryota</taxon>
        <taxon>Fungi</taxon>
        <taxon>Dikarya</taxon>
        <taxon>Ascomycota</taxon>
        <taxon>Pezizomycotina</taxon>
        <taxon>Eurotiomycetes</taxon>
        <taxon>Eurotiomycetidae</taxon>
        <taxon>Onygenales</taxon>
        <taxon>Ajellomycetaceae</taxon>
        <taxon>Emergomyces</taxon>
    </lineage>
</organism>
<name>A0A0G2JA05_9EURO</name>
<dbReference type="PROSITE" id="PS50011">
    <property type="entry name" value="PROTEIN_KINASE_DOM"/>
    <property type="match status" value="1"/>
</dbReference>
<keyword evidence="3" id="KW-0067">ATP-binding</keyword>
<dbReference type="VEuPathDB" id="FungiDB:EMCG_09209"/>
<evidence type="ECO:0000256" key="3">
    <source>
        <dbReference type="ARBA" id="ARBA00022840"/>
    </source>
</evidence>
<dbReference type="Gene3D" id="1.10.510.10">
    <property type="entry name" value="Transferase(Phosphotransferase) domain 1"/>
    <property type="match status" value="1"/>
</dbReference>